<evidence type="ECO:0000313" key="1">
    <source>
        <dbReference type="EMBL" id="KIY23062.1"/>
    </source>
</evidence>
<evidence type="ECO:0000313" key="2">
    <source>
        <dbReference type="Proteomes" id="UP000032512"/>
    </source>
</evidence>
<dbReference type="EMBL" id="JXIQ01000027">
    <property type="protein sequence ID" value="KIY23062.1"/>
    <property type="molecule type" value="Genomic_DNA"/>
</dbReference>
<protein>
    <submittedName>
        <fullName evidence="1">Nucleotidyltransferase</fullName>
    </submittedName>
</protein>
<accession>A0A0D6ZBY8</accession>
<keyword evidence="2" id="KW-1185">Reference proteome</keyword>
<reference evidence="1 2" key="1">
    <citation type="submission" date="2015-01" db="EMBL/GenBank/DDBJ databases">
        <title>Draft genome sequences of the supercritical CO2 tolerant bacteria Bacillus subterraneus MITOT1 and Bacillus cereus MIT0214.</title>
        <authorList>
            <person name="Peet K.C."/>
            <person name="Thompson J.R."/>
        </authorList>
    </citation>
    <scope>NUCLEOTIDE SEQUENCE [LARGE SCALE GENOMIC DNA]</scope>
    <source>
        <strain evidence="1 2">MITOT1</strain>
    </source>
</reference>
<dbReference type="RefSeq" id="WP_044391763.1">
    <property type="nucleotide sequence ID" value="NZ_JXIQ01000027.1"/>
</dbReference>
<dbReference type="PATRIC" id="fig|285983.3.peg.3521"/>
<gene>
    <name evidence="1" type="ORF">UB32_05055</name>
</gene>
<sequence length="132" mass="15563">MERLRQRLDAAEKALAAFEKLANLKNPNDVERDAAIQRFEFSFEASWKAAKQYLYDIEGVDEGSPKGVIRRCREVHLFKDEEAILALEMVNDRNLTVHTYNEEVAIKIHKNLTRYNNLLHQWVERMNDKVME</sequence>
<name>A0A0D6ZBY8_9BACI</name>
<dbReference type="Proteomes" id="UP000032512">
    <property type="component" value="Unassembled WGS sequence"/>
</dbReference>
<keyword evidence="1" id="KW-0808">Transferase</keyword>
<dbReference type="SUPFAM" id="SSF81593">
    <property type="entry name" value="Nucleotidyltransferase substrate binding subunit/domain"/>
    <property type="match status" value="1"/>
</dbReference>
<dbReference type="AlphaFoldDB" id="A0A0D6ZBY8"/>
<organism evidence="1 2">
    <name type="scientific">Mesobacillus subterraneus</name>
    <dbReference type="NCBI Taxonomy" id="285983"/>
    <lineage>
        <taxon>Bacteria</taxon>
        <taxon>Bacillati</taxon>
        <taxon>Bacillota</taxon>
        <taxon>Bacilli</taxon>
        <taxon>Bacillales</taxon>
        <taxon>Bacillaceae</taxon>
        <taxon>Mesobacillus</taxon>
    </lineage>
</organism>
<dbReference type="GO" id="GO:0016740">
    <property type="term" value="F:transferase activity"/>
    <property type="evidence" value="ECO:0007669"/>
    <property type="project" value="UniProtKB-KW"/>
</dbReference>
<dbReference type="Gene3D" id="1.20.120.330">
    <property type="entry name" value="Nucleotidyltransferases domain 2"/>
    <property type="match status" value="1"/>
</dbReference>
<dbReference type="NCBIfam" id="TIGR01987">
    <property type="entry name" value="HI0074"/>
    <property type="match status" value="1"/>
</dbReference>
<proteinExistence type="predicted"/>
<dbReference type="InterPro" id="IPR010235">
    <property type="entry name" value="HepT"/>
</dbReference>
<dbReference type="OrthoDB" id="9810452at2"/>
<comment type="caution">
    <text evidence="1">The sequence shown here is derived from an EMBL/GenBank/DDBJ whole genome shotgun (WGS) entry which is preliminary data.</text>
</comment>
<dbReference type="Pfam" id="PF08780">
    <property type="entry name" value="NTase_sub_bind"/>
    <property type="match status" value="1"/>
</dbReference>